<protein>
    <recommendedName>
        <fullName evidence="3">Chitin-binding type-4 domain-containing protein</fullName>
    </recommendedName>
</protein>
<reference evidence="4 5" key="1">
    <citation type="submission" date="2016-12" db="EMBL/GenBank/DDBJ databases">
        <title>The draft genome sequence of Actinophytocola xinjiangensis.</title>
        <authorList>
            <person name="Wang W."/>
            <person name="Yuan L."/>
        </authorList>
    </citation>
    <scope>NUCLEOTIDE SEQUENCE [LARGE SCALE GENOMIC DNA]</scope>
    <source>
        <strain evidence="4 5">CGMCC 4.4663</strain>
    </source>
</reference>
<dbReference type="PANTHER" id="PTHR34823">
    <property type="entry name" value="GLCNAC-BINDING PROTEIN A"/>
    <property type="match status" value="1"/>
</dbReference>
<dbReference type="InterPro" id="IPR051024">
    <property type="entry name" value="GlcNAc_Chitin_IntDeg"/>
</dbReference>
<proteinExistence type="predicted"/>
<dbReference type="AlphaFoldDB" id="A0A7Z0WRR8"/>
<dbReference type="Pfam" id="PF03067">
    <property type="entry name" value="LPMO_10"/>
    <property type="match status" value="1"/>
</dbReference>
<name>A0A7Z0WRR8_9PSEU</name>
<dbReference type="InterPro" id="IPR004302">
    <property type="entry name" value="Cellulose/chitin-bd_N"/>
</dbReference>
<keyword evidence="1 2" id="KW-0732">Signal</keyword>
<gene>
    <name evidence="4" type="ORF">BLA60_02955</name>
</gene>
<dbReference type="EMBL" id="MSIF01000001">
    <property type="protein sequence ID" value="OLF14135.1"/>
    <property type="molecule type" value="Genomic_DNA"/>
</dbReference>
<feature type="domain" description="Chitin-binding type-4" evidence="3">
    <location>
        <begin position="32"/>
        <end position="223"/>
    </location>
</feature>
<accession>A0A7Z0WRR8</accession>
<feature type="chain" id="PRO_5038511249" description="Chitin-binding type-4 domain-containing protein" evidence="2">
    <location>
        <begin position="27"/>
        <end position="234"/>
    </location>
</feature>
<feature type="signal peptide" evidence="2">
    <location>
        <begin position="1"/>
        <end position="26"/>
    </location>
</feature>
<organism evidence="4 5">
    <name type="scientific">Actinophytocola xinjiangensis</name>
    <dbReference type="NCBI Taxonomy" id="485602"/>
    <lineage>
        <taxon>Bacteria</taxon>
        <taxon>Bacillati</taxon>
        <taxon>Actinomycetota</taxon>
        <taxon>Actinomycetes</taxon>
        <taxon>Pseudonocardiales</taxon>
        <taxon>Pseudonocardiaceae</taxon>
    </lineage>
</organism>
<evidence type="ECO:0000313" key="5">
    <source>
        <dbReference type="Proteomes" id="UP000185696"/>
    </source>
</evidence>
<dbReference type="Proteomes" id="UP000185696">
    <property type="component" value="Unassembled WGS sequence"/>
</dbReference>
<keyword evidence="5" id="KW-1185">Reference proteome</keyword>
<dbReference type="SUPFAM" id="SSF81296">
    <property type="entry name" value="E set domains"/>
    <property type="match status" value="1"/>
</dbReference>
<dbReference type="InterPro" id="IPR014756">
    <property type="entry name" value="Ig_E-set"/>
</dbReference>
<dbReference type="PANTHER" id="PTHR34823:SF1">
    <property type="entry name" value="CHITIN-BINDING TYPE-4 DOMAIN-CONTAINING PROTEIN"/>
    <property type="match status" value="1"/>
</dbReference>
<evidence type="ECO:0000259" key="3">
    <source>
        <dbReference type="Pfam" id="PF03067"/>
    </source>
</evidence>
<dbReference type="Gene3D" id="2.70.50.50">
    <property type="entry name" value="chitin-binding protein cbp21"/>
    <property type="match status" value="1"/>
</dbReference>
<dbReference type="CDD" id="cd21177">
    <property type="entry name" value="LPMO_AA10"/>
    <property type="match status" value="1"/>
</dbReference>
<sequence>MVRKRKFALAGVVASVAGLLLSLVSAGVSSAHGAALMPGSRTYLCYKDGRASTGQIIPQNAACQAAFNQSGATPFYNWFAVLRSDGAGRTQGFIPDGRLCSGAAQIYNFNGFDIARADWPVTHLTSGATIQVRYNKWAHHPGRFDLYITNSSYNPSQPLRWSNLVSTPFSSVVNPPQSGATGSEEGHYYWNAQLPSGLSGRHIIYSVWTRSDSTETFYGCSDVVFDGGNGQVTF</sequence>
<evidence type="ECO:0000256" key="2">
    <source>
        <dbReference type="SAM" id="SignalP"/>
    </source>
</evidence>
<evidence type="ECO:0000256" key="1">
    <source>
        <dbReference type="ARBA" id="ARBA00022729"/>
    </source>
</evidence>
<evidence type="ECO:0000313" key="4">
    <source>
        <dbReference type="EMBL" id="OLF14135.1"/>
    </source>
</evidence>
<comment type="caution">
    <text evidence="4">The sequence shown here is derived from an EMBL/GenBank/DDBJ whole genome shotgun (WGS) entry which is preliminary data.</text>
</comment>
<dbReference type="OrthoDB" id="5179374at2"/>